<dbReference type="GeneID" id="106159248"/>
<organism evidence="8 9">
    <name type="scientific">Lingula anatina</name>
    <name type="common">Brachiopod</name>
    <name type="synonym">Lingula unguis</name>
    <dbReference type="NCBI Taxonomy" id="7574"/>
    <lineage>
        <taxon>Eukaryota</taxon>
        <taxon>Metazoa</taxon>
        <taxon>Spiralia</taxon>
        <taxon>Lophotrochozoa</taxon>
        <taxon>Brachiopoda</taxon>
        <taxon>Linguliformea</taxon>
        <taxon>Lingulata</taxon>
        <taxon>Lingulida</taxon>
        <taxon>Linguloidea</taxon>
        <taxon>Lingulidae</taxon>
        <taxon>Lingula</taxon>
    </lineage>
</organism>
<keyword evidence="3" id="KW-1133">Transmembrane helix</keyword>
<dbReference type="Gene3D" id="2.60.40.10">
    <property type="entry name" value="Immunoglobulins"/>
    <property type="match status" value="2"/>
</dbReference>
<keyword evidence="5" id="KW-1015">Disulfide bond</keyword>
<evidence type="ECO:0000313" key="8">
    <source>
        <dbReference type="Proteomes" id="UP000085678"/>
    </source>
</evidence>
<dbReference type="PANTHER" id="PTHR45889:SF8">
    <property type="entry name" value="IG-LIKE DOMAIN-CONTAINING PROTEIN"/>
    <property type="match status" value="1"/>
</dbReference>
<keyword evidence="6" id="KW-0732">Signal</keyword>
<feature type="chain" id="PRO_5010270042" evidence="6">
    <location>
        <begin position="24"/>
        <end position="291"/>
    </location>
</feature>
<dbReference type="RefSeq" id="XP_013390921.1">
    <property type="nucleotide sequence ID" value="XM_013535467.1"/>
</dbReference>
<proteinExistence type="predicted"/>
<name>A0A1S3HZC1_LINAN</name>
<dbReference type="OrthoDB" id="10055806at2759"/>
<dbReference type="Pfam" id="PF07686">
    <property type="entry name" value="V-set"/>
    <property type="match status" value="1"/>
</dbReference>
<accession>A0A1S3HZC1</accession>
<dbReference type="InParanoid" id="A0A1S3HZC1"/>
<evidence type="ECO:0000256" key="6">
    <source>
        <dbReference type="SAM" id="SignalP"/>
    </source>
</evidence>
<dbReference type="InterPro" id="IPR013783">
    <property type="entry name" value="Ig-like_fold"/>
</dbReference>
<sequence length="291" mass="31136">MKGVGFLNVLVLLLLREPDFCSGLTVTLSGVNPNGYIMNQAAAAPSAQLVCSYDLGSDTQPAEYVTFYKDGADTAHQIAVVKVADGASVKQNSYQGRSDVEVNANDPQYTLRIASLQYSDEGNYTCKVVLNFQQNTVTSSPQNLMVYAEPQPPQVSQSEVAPNRYQVECQSTGGRPAPTLTWYVRDAAGSEVEVNAANPQTNTESGDTFIASSTLERNATNEEPVTVICRATHPALSSPMSREQQLPPTIVSTSTTSTQAPTTTTGYISSCEIVRPSIIALAALALMKILL</sequence>
<dbReference type="InterPro" id="IPR007110">
    <property type="entry name" value="Ig-like_dom"/>
</dbReference>
<dbReference type="PROSITE" id="PS50835">
    <property type="entry name" value="IG_LIKE"/>
    <property type="match status" value="2"/>
</dbReference>
<dbReference type="PANTHER" id="PTHR45889">
    <property type="entry name" value="IG-LIKE DOMAIN-CONTAINING PROTEIN"/>
    <property type="match status" value="1"/>
</dbReference>
<evidence type="ECO:0000313" key="9">
    <source>
        <dbReference type="RefSeq" id="XP_013390921.1"/>
    </source>
</evidence>
<protein>
    <submittedName>
        <fullName evidence="9">T-lymphocyte activation antigen CD80</fullName>
    </submittedName>
</protein>
<evidence type="ECO:0000259" key="7">
    <source>
        <dbReference type="PROSITE" id="PS50835"/>
    </source>
</evidence>
<keyword evidence="4" id="KW-0472">Membrane</keyword>
<dbReference type="InterPro" id="IPR036179">
    <property type="entry name" value="Ig-like_dom_sf"/>
</dbReference>
<comment type="subcellular location">
    <subcellularLocation>
        <location evidence="1">Membrane</location>
        <topology evidence="1">Single-pass membrane protein</topology>
    </subcellularLocation>
</comment>
<dbReference type="Pfam" id="PF08205">
    <property type="entry name" value="C2-set_2"/>
    <property type="match status" value="1"/>
</dbReference>
<dbReference type="InterPro" id="IPR013106">
    <property type="entry name" value="Ig_V-set"/>
</dbReference>
<evidence type="ECO:0000256" key="3">
    <source>
        <dbReference type="ARBA" id="ARBA00022989"/>
    </source>
</evidence>
<dbReference type="KEGG" id="lak:106159248"/>
<dbReference type="InterPro" id="IPR003599">
    <property type="entry name" value="Ig_sub"/>
</dbReference>
<evidence type="ECO:0000256" key="1">
    <source>
        <dbReference type="ARBA" id="ARBA00004167"/>
    </source>
</evidence>
<evidence type="ECO:0000256" key="4">
    <source>
        <dbReference type="ARBA" id="ARBA00023136"/>
    </source>
</evidence>
<evidence type="ECO:0000256" key="5">
    <source>
        <dbReference type="ARBA" id="ARBA00023157"/>
    </source>
</evidence>
<dbReference type="SMART" id="SM00406">
    <property type="entry name" value="IGv"/>
    <property type="match status" value="1"/>
</dbReference>
<reference evidence="9" key="1">
    <citation type="submission" date="2025-08" db="UniProtKB">
        <authorList>
            <consortium name="RefSeq"/>
        </authorList>
    </citation>
    <scope>IDENTIFICATION</scope>
    <source>
        <tissue evidence="9">Gonads</tissue>
    </source>
</reference>
<dbReference type="SUPFAM" id="SSF48726">
    <property type="entry name" value="Immunoglobulin"/>
    <property type="match status" value="2"/>
</dbReference>
<keyword evidence="8" id="KW-1185">Reference proteome</keyword>
<feature type="domain" description="Ig-like" evidence="7">
    <location>
        <begin position="33"/>
        <end position="138"/>
    </location>
</feature>
<dbReference type="InterPro" id="IPR013162">
    <property type="entry name" value="CD80_C2-set"/>
</dbReference>
<dbReference type="AlphaFoldDB" id="A0A1S3HZC1"/>
<evidence type="ECO:0000256" key="2">
    <source>
        <dbReference type="ARBA" id="ARBA00022692"/>
    </source>
</evidence>
<dbReference type="GO" id="GO:0016020">
    <property type="term" value="C:membrane"/>
    <property type="evidence" value="ECO:0007669"/>
    <property type="project" value="UniProtKB-SubCell"/>
</dbReference>
<gene>
    <name evidence="9" type="primary">LOC106159248</name>
</gene>
<keyword evidence="2" id="KW-0812">Transmembrane</keyword>
<feature type="domain" description="Ig-like" evidence="7">
    <location>
        <begin position="141"/>
        <end position="247"/>
    </location>
</feature>
<dbReference type="Proteomes" id="UP000085678">
    <property type="component" value="Unplaced"/>
</dbReference>
<feature type="signal peptide" evidence="6">
    <location>
        <begin position="1"/>
        <end position="23"/>
    </location>
</feature>
<dbReference type="SMART" id="SM00409">
    <property type="entry name" value="IG"/>
    <property type="match status" value="1"/>
</dbReference>